<dbReference type="Proteomes" id="UP000828048">
    <property type="component" value="Chromosome 3"/>
</dbReference>
<evidence type="ECO:0000313" key="2">
    <source>
        <dbReference type="Proteomes" id="UP000828048"/>
    </source>
</evidence>
<evidence type="ECO:0000313" key="1">
    <source>
        <dbReference type="EMBL" id="KAH7856525.1"/>
    </source>
</evidence>
<accession>A0ACB7YUD3</accession>
<dbReference type="EMBL" id="CM037153">
    <property type="protein sequence ID" value="KAH7856525.1"/>
    <property type="molecule type" value="Genomic_DNA"/>
</dbReference>
<reference evidence="1 2" key="1">
    <citation type="journal article" date="2021" name="Hortic Res">
        <title>High-quality reference genome and annotation aids understanding of berry development for evergreen blueberry (Vaccinium darrowii).</title>
        <authorList>
            <person name="Yu J."/>
            <person name="Hulse-Kemp A.M."/>
            <person name="Babiker E."/>
            <person name="Staton M."/>
        </authorList>
    </citation>
    <scope>NUCLEOTIDE SEQUENCE [LARGE SCALE GENOMIC DNA]</scope>
    <source>
        <strain evidence="2">cv. NJ 8807/NJ 8810</strain>
        <tissue evidence="1">Young leaf</tissue>
    </source>
</reference>
<gene>
    <name evidence="1" type="ORF">Vadar_002478</name>
</gene>
<organism evidence="1 2">
    <name type="scientific">Vaccinium darrowii</name>
    <dbReference type="NCBI Taxonomy" id="229202"/>
    <lineage>
        <taxon>Eukaryota</taxon>
        <taxon>Viridiplantae</taxon>
        <taxon>Streptophyta</taxon>
        <taxon>Embryophyta</taxon>
        <taxon>Tracheophyta</taxon>
        <taxon>Spermatophyta</taxon>
        <taxon>Magnoliopsida</taxon>
        <taxon>eudicotyledons</taxon>
        <taxon>Gunneridae</taxon>
        <taxon>Pentapetalae</taxon>
        <taxon>asterids</taxon>
        <taxon>Ericales</taxon>
        <taxon>Ericaceae</taxon>
        <taxon>Vaccinioideae</taxon>
        <taxon>Vaccinieae</taxon>
        <taxon>Vaccinium</taxon>
    </lineage>
</organism>
<proteinExistence type="predicted"/>
<name>A0ACB7YUD3_9ERIC</name>
<keyword evidence="2" id="KW-1185">Reference proteome</keyword>
<sequence length="404" mass="46156">MDAVGAAGGVWVLWDSRVVEKIEDYGVYGPAIDRYRGDLWDDLAAMEYRWDAPWCVWGDFNVVRFPYKRLGCNVVSRNMRRFSDFINEVGLVDPPFSGSNFTWYGDSGNRCMSRIDRFLFSTSWEEHFANVAQFSLPRPVSDHTPILLDGGGIRHGRTPFGFENMWLLTEGFTERVGEWWKNYSVVGKPSFILAKRLNLLKKDLRIWNSETFGRLEVLKAEVVDVIRHWDMEEQARVLMDEKGFYEIMLKKSSARLQSERVLTKEDEISSGIADFYKGLFREEEAYRPRVDGTEFDNISGEDASWLERPFEEAEVAAALKALNGDKAPRPDETNHWESIKIKIKHSLFSPHLTSVPLRTPPPPSVTLTPADTKSHHGPPNPNSNPSNLHPKPSSNPSSTAFDYC</sequence>
<protein>
    <submittedName>
        <fullName evidence="1">Uncharacterized protein</fullName>
    </submittedName>
</protein>
<comment type="caution">
    <text evidence="1">The sequence shown here is derived from an EMBL/GenBank/DDBJ whole genome shotgun (WGS) entry which is preliminary data.</text>
</comment>